<evidence type="ECO:0000313" key="14">
    <source>
        <dbReference type="EMBL" id="UJF35272.1"/>
    </source>
</evidence>
<keyword evidence="4 11" id="KW-0547">Nucleotide-binding</keyword>
<keyword evidence="1 11" id="KW-0639">Primosome</keyword>
<feature type="domain" description="Helicase ATP-binding" evidence="12">
    <location>
        <begin position="289"/>
        <end position="455"/>
    </location>
</feature>
<evidence type="ECO:0000256" key="2">
    <source>
        <dbReference type="ARBA" id="ARBA00022705"/>
    </source>
</evidence>
<feature type="binding site" evidence="11">
    <location>
        <position position="531"/>
    </location>
    <ligand>
        <name>Zn(2+)</name>
        <dbReference type="ChEBI" id="CHEBI:29105"/>
        <label>2</label>
    </ligand>
</feature>
<dbReference type="SUPFAM" id="SSF52540">
    <property type="entry name" value="P-loop containing nucleoside triphosphate hydrolases"/>
    <property type="match status" value="2"/>
</dbReference>
<feature type="binding site" evidence="11">
    <location>
        <position position="522"/>
    </location>
    <ligand>
        <name>Zn(2+)</name>
        <dbReference type="ChEBI" id="CHEBI:29105"/>
        <label>1</label>
    </ligand>
</feature>
<feature type="binding site" evidence="11">
    <location>
        <position position="534"/>
    </location>
    <ligand>
        <name>Zn(2+)</name>
        <dbReference type="ChEBI" id="CHEBI:29105"/>
        <label>2</label>
    </ligand>
</feature>
<feature type="binding site" evidence="11">
    <location>
        <position position="525"/>
    </location>
    <ligand>
        <name>Zn(2+)</name>
        <dbReference type="ChEBI" id="CHEBI:29105"/>
        <label>1</label>
    </ligand>
</feature>
<dbReference type="InterPro" id="IPR014001">
    <property type="entry name" value="Helicase_ATP-bd"/>
</dbReference>
<dbReference type="InterPro" id="IPR041222">
    <property type="entry name" value="PriA_3primeBD"/>
</dbReference>
<dbReference type="InterPro" id="IPR040498">
    <property type="entry name" value="PriA_CRR"/>
</dbReference>
<dbReference type="Pfam" id="PF17764">
    <property type="entry name" value="PriA_3primeBD"/>
    <property type="match status" value="1"/>
</dbReference>
<dbReference type="InterPro" id="IPR011545">
    <property type="entry name" value="DEAD/DEAH_box_helicase_dom"/>
</dbReference>
<comment type="similarity">
    <text evidence="11">Belongs to the helicase family. PriA subfamily.</text>
</comment>
<comment type="catalytic activity">
    <reaction evidence="11">
        <text>Couples ATP hydrolysis with the unwinding of duplex DNA by translocating in the 3'-5' direction.</text>
        <dbReference type="EC" id="5.6.2.4"/>
    </reaction>
</comment>
<evidence type="ECO:0000256" key="5">
    <source>
        <dbReference type="ARBA" id="ARBA00022801"/>
    </source>
</evidence>
<dbReference type="PANTHER" id="PTHR30580">
    <property type="entry name" value="PRIMOSOMAL PROTEIN N"/>
    <property type="match status" value="1"/>
</dbReference>
<dbReference type="CDD" id="cd17929">
    <property type="entry name" value="DEXHc_priA"/>
    <property type="match status" value="1"/>
</dbReference>
<evidence type="ECO:0000256" key="11">
    <source>
        <dbReference type="HAMAP-Rule" id="MF_00983"/>
    </source>
</evidence>
<dbReference type="GO" id="GO:0016787">
    <property type="term" value="F:hydrolase activity"/>
    <property type="evidence" value="ECO:0007669"/>
    <property type="project" value="UniProtKB-KW"/>
</dbReference>
<evidence type="ECO:0000256" key="3">
    <source>
        <dbReference type="ARBA" id="ARBA00022723"/>
    </source>
</evidence>
<keyword evidence="8 11" id="KW-0067">ATP-binding</keyword>
<dbReference type="InterPro" id="IPR041236">
    <property type="entry name" value="PriA_C"/>
</dbReference>
<evidence type="ECO:0000256" key="10">
    <source>
        <dbReference type="ARBA" id="ARBA00023235"/>
    </source>
</evidence>
<dbReference type="Gene3D" id="3.40.1440.60">
    <property type="entry name" value="PriA, 3(prime) DNA-binding domain"/>
    <property type="match status" value="1"/>
</dbReference>
<comment type="function">
    <text evidence="11">Initiates the restart of stalled replication forks, which reloads the replicative helicase on sites other than the origin of replication. Recognizes and binds to abandoned replication forks and remodels them to uncover a helicase loading site. Promotes assembly of the primosome at these replication forks.</text>
</comment>
<keyword evidence="7 11" id="KW-0862">Zinc</keyword>
<evidence type="ECO:0000256" key="7">
    <source>
        <dbReference type="ARBA" id="ARBA00022833"/>
    </source>
</evidence>
<keyword evidence="5 11" id="KW-0378">Hydrolase</keyword>
<keyword evidence="10 11" id="KW-0413">Isomerase</keyword>
<feature type="domain" description="Helicase C-terminal" evidence="13">
    <location>
        <begin position="503"/>
        <end position="740"/>
    </location>
</feature>
<dbReference type="PROSITE" id="PS51194">
    <property type="entry name" value="HELICASE_CTER"/>
    <property type="match status" value="1"/>
</dbReference>
<gene>
    <name evidence="11 14" type="primary">priA</name>
    <name evidence="14" type="ORF">L0M14_09270</name>
</gene>
<dbReference type="Pfam" id="PF18074">
    <property type="entry name" value="PriA_C"/>
    <property type="match status" value="1"/>
</dbReference>
<dbReference type="NCBIfam" id="TIGR00595">
    <property type="entry name" value="priA"/>
    <property type="match status" value="1"/>
</dbReference>
<dbReference type="PANTHER" id="PTHR30580:SF0">
    <property type="entry name" value="PRIMOSOMAL PROTEIN N"/>
    <property type="match status" value="1"/>
</dbReference>
<dbReference type="SMART" id="SM00487">
    <property type="entry name" value="DEXDc"/>
    <property type="match status" value="1"/>
</dbReference>
<comment type="subunit">
    <text evidence="11">Component of the replication restart primosome.</text>
</comment>
<comment type="catalytic activity">
    <reaction evidence="11">
        <text>ATP + H2O = ADP + phosphate + H(+)</text>
        <dbReference type="Rhea" id="RHEA:13065"/>
        <dbReference type="ChEBI" id="CHEBI:15377"/>
        <dbReference type="ChEBI" id="CHEBI:15378"/>
        <dbReference type="ChEBI" id="CHEBI:30616"/>
        <dbReference type="ChEBI" id="CHEBI:43474"/>
        <dbReference type="ChEBI" id="CHEBI:456216"/>
        <dbReference type="EC" id="5.6.2.4"/>
    </reaction>
</comment>
<feature type="binding site" evidence="11">
    <location>
        <position position="565"/>
    </location>
    <ligand>
        <name>Zn(2+)</name>
        <dbReference type="ChEBI" id="CHEBI:29105"/>
        <label>1</label>
    </ligand>
</feature>
<evidence type="ECO:0000256" key="6">
    <source>
        <dbReference type="ARBA" id="ARBA00022806"/>
    </source>
</evidence>
<evidence type="ECO:0000259" key="13">
    <source>
        <dbReference type="PROSITE" id="PS51194"/>
    </source>
</evidence>
<keyword evidence="9 11" id="KW-0238">DNA-binding</keyword>
<dbReference type="Gene3D" id="3.40.50.300">
    <property type="entry name" value="P-loop containing nucleotide triphosphate hydrolases"/>
    <property type="match status" value="2"/>
</dbReference>
<dbReference type="InterPro" id="IPR001650">
    <property type="entry name" value="Helicase_C-like"/>
</dbReference>
<dbReference type="HAMAP" id="MF_00983">
    <property type="entry name" value="PriA"/>
    <property type="match status" value="1"/>
</dbReference>
<dbReference type="InterPro" id="IPR042115">
    <property type="entry name" value="PriA_3primeBD_sf"/>
</dbReference>
<evidence type="ECO:0000313" key="15">
    <source>
        <dbReference type="Proteomes" id="UP001649230"/>
    </source>
</evidence>
<accession>A0ABY3SMI7</accession>
<dbReference type="CDD" id="cd18804">
    <property type="entry name" value="SF2_C_priA"/>
    <property type="match status" value="1"/>
</dbReference>
<dbReference type="PROSITE" id="PS51192">
    <property type="entry name" value="HELICASE_ATP_BIND_1"/>
    <property type="match status" value="1"/>
</dbReference>
<dbReference type="NCBIfam" id="NF004066">
    <property type="entry name" value="PRK05580.1-3"/>
    <property type="match status" value="1"/>
</dbReference>
<comment type="cofactor">
    <cofactor evidence="11">
        <name>Zn(2+)</name>
        <dbReference type="ChEBI" id="CHEBI:29105"/>
    </cofactor>
    <text evidence="11">Binds 2 zinc ions per subunit.</text>
</comment>
<keyword evidence="2 11" id="KW-0235">DNA replication</keyword>
<dbReference type="EMBL" id="CP090978">
    <property type="protein sequence ID" value="UJF35272.1"/>
    <property type="molecule type" value="Genomic_DNA"/>
</dbReference>
<evidence type="ECO:0000259" key="12">
    <source>
        <dbReference type="PROSITE" id="PS51192"/>
    </source>
</evidence>
<dbReference type="Proteomes" id="UP001649230">
    <property type="component" value="Chromosome"/>
</dbReference>
<dbReference type="Pfam" id="PF00270">
    <property type="entry name" value="DEAD"/>
    <property type="match status" value="1"/>
</dbReference>
<feature type="binding site" evidence="11">
    <location>
        <position position="562"/>
    </location>
    <ligand>
        <name>Zn(2+)</name>
        <dbReference type="ChEBI" id="CHEBI:29105"/>
        <label>1</label>
    </ligand>
</feature>
<keyword evidence="15" id="KW-1185">Reference proteome</keyword>
<organism evidence="14 15">
    <name type="scientific">Paenibacillus hexagrammi</name>
    <dbReference type="NCBI Taxonomy" id="2908839"/>
    <lineage>
        <taxon>Bacteria</taxon>
        <taxon>Bacillati</taxon>
        <taxon>Bacillota</taxon>
        <taxon>Bacilli</taxon>
        <taxon>Bacillales</taxon>
        <taxon>Paenibacillaceae</taxon>
        <taxon>Paenibacillus</taxon>
    </lineage>
</organism>
<dbReference type="RefSeq" id="WP_235121839.1">
    <property type="nucleotide sequence ID" value="NZ_CP090978.1"/>
</dbReference>
<keyword evidence="6 11" id="KW-0347">Helicase</keyword>
<dbReference type="Pfam" id="PF00271">
    <property type="entry name" value="Helicase_C"/>
    <property type="match status" value="1"/>
</dbReference>
<feature type="binding site" evidence="11">
    <location>
        <position position="552"/>
    </location>
    <ligand>
        <name>Zn(2+)</name>
        <dbReference type="ChEBI" id="CHEBI:29105"/>
        <label>2</label>
    </ligand>
</feature>
<dbReference type="Pfam" id="PF18319">
    <property type="entry name" value="Zn_ribbon_PriA"/>
    <property type="match status" value="1"/>
</dbReference>
<evidence type="ECO:0000256" key="9">
    <source>
        <dbReference type="ARBA" id="ARBA00023125"/>
    </source>
</evidence>
<name>A0ABY3SMI7_9BACL</name>
<protein>
    <recommendedName>
        <fullName evidence="11">Replication restart protein PriA</fullName>
    </recommendedName>
    <alternativeName>
        <fullName evidence="11">ATP-dependent DNA helicase PriA</fullName>
        <ecNumber evidence="11">5.6.2.4</ecNumber>
    </alternativeName>
    <alternativeName>
        <fullName evidence="11">DNA 3'-5' helicase PriA</fullName>
    </alternativeName>
</protein>
<dbReference type="InterPro" id="IPR027417">
    <property type="entry name" value="P-loop_NTPase"/>
</dbReference>
<evidence type="ECO:0000256" key="1">
    <source>
        <dbReference type="ARBA" id="ARBA00022515"/>
    </source>
</evidence>
<reference evidence="14 15" key="1">
    <citation type="journal article" date="2024" name="Int. J. Syst. Evol. Microbiol.">
        <title>Paenibacillus hexagrammi sp. nov., a novel bacterium isolated from the gut content of Hexagrammos agrammus.</title>
        <authorList>
            <person name="Jung H.K."/>
            <person name="Kim D.G."/>
            <person name="Zin H."/>
            <person name="Park J."/>
            <person name="Jung H."/>
            <person name="Kim Y.O."/>
            <person name="Kong H.J."/>
            <person name="Kim J.W."/>
            <person name="Kim Y.S."/>
        </authorList>
    </citation>
    <scope>NUCLEOTIDE SEQUENCE [LARGE SCALE GENOMIC DNA]</scope>
    <source>
        <strain evidence="14 15">YPD9-1</strain>
    </source>
</reference>
<evidence type="ECO:0000256" key="4">
    <source>
        <dbReference type="ARBA" id="ARBA00022741"/>
    </source>
</evidence>
<dbReference type="InterPro" id="IPR005259">
    <property type="entry name" value="PriA"/>
</dbReference>
<feature type="binding site" evidence="11">
    <location>
        <position position="549"/>
    </location>
    <ligand>
        <name>Zn(2+)</name>
        <dbReference type="ChEBI" id="CHEBI:29105"/>
        <label>2</label>
    </ligand>
</feature>
<evidence type="ECO:0000256" key="8">
    <source>
        <dbReference type="ARBA" id="ARBA00022840"/>
    </source>
</evidence>
<dbReference type="SMART" id="SM00490">
    <property type="entry name" value="HELICc"/>
    <property type="match status" value="1"/>
</dbReference>
<sequence length="836" mass="94428">MYAKVIVDVPAKQTNRAFDYVVPLPLRKWVEVGSRVGVPFGPRVLQGFVVELQEESSVDPKRVKAIQHVMDVVPPLTPELVGLGRWMSGMYLCHEVTALQAMLPGALKAKYERGIQIGDHAGEQARTALPDVLDILEFVRLKGTVGMEALMERFPNEGLLVKQLIESGALSEVQIVKDRMNTKKALTIFPPEQIGVLEDAVQELSVRAVKQKEVLRFLMDHPVPIRLAELMDKLQVGAGTVKSLSDKGWFELREVEVGRDPYAGRTFLRTKPLPLTDEQDHVFQEIQSAVAAHRHEVFLLQGVTGSGKTEVYLQSIQECLDQGREAIVLVPEISLTPQMVERFKGRFGDLVAVLHSRLSNGERYDEWRKITRRQVKVVIGARSAIFAPFTRIGLIIIDEEHESSYKQEESPKYHAREIAVQRALQHQAVVVLGSATPSLESIQRTRSYRGGKPSYRLLLMQQRVAGRPMPKVHIVDMREELKGGNRSMFSRPLYKAIEERLHKKEQTVLLLNRRGYATFVMCRTCGFVSTCPHCDISLTYHQSSRMLRCHYCGYAEREVSQCPSCSSEHIRHFGTGTQRVEEELGKLFPGIRVIRMDVDTTTEKGSHEKWLTMFREKQADVLLGTQMVAKGLDFPDVTLVGVIAADTVLNLPDFRSAERTFQLLTQVAGRAGRHEKLGEVFVQTYTPEHYSVQCASRHDFGGFANHELDIRATLGYPPFQRLILITFSHEELPLLVKSAEAFVTRLKELAADQLRSENDLFSAVEQTPEPAHMEVLGPVASPISRIKDRYRFQCVVKYRGNVQASQLIGSAVSWFEERSSKEKLQISVDVDPQYLM</sequence>
<dbReference type="EC" id="5.6.2.4" evidence="11"/>
<keyword evidence="3 11" id="KW-0479">Metal-binding</keyword>
<proteinExistence type="inferred from homology"/>